<feature type="non-terminal residue" evidence="2">
    <location>
        <position position="294"/>
    </location>
</feature>
<dbReference type="InParanoid" id="A0A4S2MXN2"/>
<name>A0A4S2MXN2_9PEZI</name>
<feature type="compositionally biased region" description="Basic and acidic residues" evidence="1">
    <location>
        <begin position="273"/>
        <end position="284"/>
    </location>
</feature>
<accession>A0A4S2MXN2</accession>
<gene>
    <name evidence="2" type="ORF">EX30DRAFT_287935</name>
</gene>
<feature type="non-terminal residue" evidence="2">
    <location>
        <position position="1"/>
    </location>
</feature>
<proteinExistence type="predicted"/>
<evidence type="ECO:0000313" key="3">
    <source>
        <dbReference type="Proteomes" id="UP000298138"/>
    </source>
</evidence>
<organism evidence="2 3">
    <name type="scientific">Ascodesmis nigricans</name>
    <dbReference type="NCBI Taxonomy" id="341454"/>
    <lineage>
        <taxon>Eukaryota</taxon>
        <taxon>Fungi</taxon>
        <taxon>Dikarya</taxon>
        <taxon>Ascomycota</taxon>
        <taxon>Pezizomycotina</taxon>
        <taxon>Pezizomycetes</taxon>
        <taxon>Pezizales</taxon>
        <taxon>Ascodesmidaceae</taxon>
        <taxon>Ascodesmis</taxon>
    </lineage>
</organism>
<sequence>RSRSHRDHHDHRSRRSHKRSPTPPPVSLPFSARPLSRHDFDLITPIFASYLDVQKCLELDALDPVEQKGRFKSFVKHYNRGELARGWYERVVKELGKPTSTSTPAGGGTQREGGIIPAEEEESESDDEVGPPIPGQERKPQRPGPDRPGFDDLELQRAYEEEERHNRVADIRYERRMDKKAQKEALDELIPRAEPGTHERKLEKKRELNDKLRAFREKSPGVGDEVDEGTLMGDGNDEFKARKAALQRKKNDRELRREQILQARIAEREERLREHREKEERTMEMLRSLAKRRF</sequence>
<feature type="region of interest" description="Disordered" evidence="1">
    <location>
        <begin position="118"/>
        <end position="168"/>
    </location>
</feature>
<feature type="region of interest" description="Disordered" evidence="1">
    <location>
        <begin position="1"/>
        <end position="33"/>
    </location>
</feature>
<reference evidence="2 3" key="1">
    <citation type="submission" date="2019-04" db="EMBL/GenBank/DDBJ databases">
        <title>Comparative genomics and transcriptomics to analyze fruiting body development in filamentous ascomycetes.</title>
        <authorList>
            <consortium name="DOE Joint Genome Institute"/>
            <person name="Lutkenhaus R."/>
            <person name="Traeger S."/>
            <person name="Breuer J."/>
            <person name="Kuo A."/>
            <person name="Lipzen A."/>
            <person name="Pangilinan J."/>
            <person name="Dilworth D."/>
            <person name="Sandor L."/>
            <person name="Poggeler S."/>
            <person name="Barry K."/>
            <person name="Grigoriev I.V."/>
            <person name="Nowrousian M."/>
        </authorList>
    </citation>
    <scope>NUCLEOTIDE SEQUENCE [LARGE SCALE GENOMIC DNA]</scope>
    <source>
        <strain evidence="2 3">CBS 389.68</strain>
    </source>
</reference>
<evidence type="ECO:0000313" key="2">
    <source>
        <dbReference type="EMBL" id="TGZ81440.1"/>
    </source>
</evidence>
<dbReference type="AlphaFoldDB" id="A0A4S2MXN2"/>
<dbReference type="PANTHER" id="PTHR34117:SF1">
    <property type="entry name" value="STYLE CELL-CYCLE INHIBITOR 1"/>
    <property type="match status" value="1"/>
</dbReference>
<dbReference type="OrthoDB" id="2139939at2759"/>
<feature type="compositionally biased region" description="Acidic residues" evidence="1">
    <location>
        <begin position="118"/>
        <end position="129"/>
    </location>
</feature>
<dbReference type="InterPro" id="IPR044688">
    <property type="entry name" value="SCI-1-like"/>
</dbReference>
<dbReference type="EMBL" id="ML220119">
    <property type="protein sequence ID" value="TGZ81440.1"/>
    <property type="molecule type" value="Genomic_DNA"/>
</dbReference>
<dbReference type="PANTHER" id="PTHR34117">
    <property type="entry name" value="STYLE CELL-CYCLE INHIBITOR 1"/>
    <property type="match status" value="1"/>
</dbReference>
<feature type="region of interest" description="Disordered" evidence="1">
    <location>
        <begin position="273"/>
        <end position="294"/>
    </location>
</feature>
<dbReference type="Proteomes" id="UP000298138">
    <property type="component" value="Unassembled WGS sequence"/>
</dbReference>
<feature type="compositionally biased region" description="Basic residues" evidence="1">
    <location>
        <begin position="1"/>
        <end position="20"/>
    </location>
</feature>
<evidence type="ECO:0000256" key="1">
    <source>
        <dbReference type="SAM" id="MobiDB-lite"/>
    </source>
</evidence>
<feature type="region of interest" description="Disordered" evidence="1">
    <location>
        <begin position="184"/>
        <end position="236"/>
    </location>
</feature>
<keyword evidence="3" id="KW-1185">Reference proteome</keyword>
<protein>
    <submittedName>
        <fullName evidence="2">Uncharacterized protein</fullName>
    </submittedName>
</protein>
<feature type="compositionally biased region" description="Basic and acidic residues" evidence="1">
    <location>
        <begin position="184"/>
        <end position="219"/>
    </location>
</feature>
<feature type="compositionally biased region" description="Basic and acidic residues" evidence="1">
    <location>
        <begin position="136"/>
        <end position="168"/>
    </location>
</feature>